<dbReference type="PROSITE" id="PS51257">
    <property type="entry name" value="PROKAR_LIPOPROTEIN"/>
    <property type="match status" value="1"/>
</dbReference>
<evidence type="ECO:0000313" key="1">
    <source>
        <dbReference type="EMBL" id="EFG95303.1"/>
    </source>
</evidence>
<sequence>MMLKRVVMLIVLGLMFSSCQEIKDFGELMGIKDAKNRYEREREKKELSKKDAPGAIAVDEYKEEVKGVLQNIMKRPVNKKVQFEGTTLLIPENTRLNLKHGNIVDEKTGYGIAIMFKVKEYCTEVFYRKKVKDNKYILLYYNNMDKDLNAIAQKIIKANGLTNTCK</sequence>
<dbReference type="AlphaFoldDB" id="D5RCW9"/>
<name>D5RCW9_FUSN2</name>
<dbReference type="EMBL" id="ADVK01000029">
    <property type="protein sequence ID" value="EFG95303.1"/>
    <property type="molecule type" value="Genomic_DNA"/>
</dbReference>
<dbReference type="RefSeq" id="WP_005903055.1">
    <property type="nucleotide sequence ID" value="NZ_ADVK01000029.1"/>
</dbReference>
<protein>
    <recommendedName>
        <fullName evidence="3">Lipoprotein</fullName>
    </recommendedName>
</protein>
<gene>
    <name evidence="1" type="ORF">HMPREF0397_1054</name>
</gene>
<comment type="caution">
    <text evidence="1">The sequence shown here is derived from an EMBL/GenBank/DDBJ whole genome shotgun (WGS) entry which is preliminary data.</text>
</comment>
<evidence type="ECO:0008006" key="3">
    <source>
        <dbReference type="Google" id="ProtNLM"/>
    </source>
</evidence>
<reference evidence="1 2" key="1">
    <citation type="submission" date="2010-04" db="EMBL/GenBank/DDBJ databases">
        <authorList>
            <person name="Qin X."/>
            <person name="Bachman B."/>
            <person name="Battles P."/>
            <person name="Bell A."/>
            <person name="Bess C."/>
            <person name="Bickham C."/>
            <person name="Chaboub L."/>
            <person name="Chen D."/>
            <person name="Coyle M."/>
            <person name="Deiros D.R."/>
            <person name="Dinh H."/>
            <person name="Forbes L."/>
            <person name="Fowler G."/>
            <person name="Francisco L."/>
            <person name="Fu Q."/>
            <person name="Gubbala S."/>
            <person name="Hale W."/>
            <person name="Han Y."/>
            <person name="Hemphill L."/>
            <person name="Highlander S.K."/>
            <person name="Hirani K."/>
            <person name="Hogues M."/>
            <person name="Jackson L."/>
            <person name="Jakkamsetti A."/>
            <person name="Javaid M."/>
            <person name="Jiang H."/>
            <person name="Korchina V."/>
            <person name="Kovar C."/>
            <person name="Lara F."/>
            <person name="Lee S."/>
            <person name="Mata R."/>
            <person name="Mathew T."/>
            <person name="Moen C."/>
            <person name="Morales K."/>
            <person name="Munidasa M."/>
            <person name="Nazareth L."/>
            <person name="Ngo R."/>
            <person name="Nguyen L."/>
            <person name="Okwuonu G."/>
            <person name="Ongeri F."/>
            <person name="Patil S."/>
            <person name="Petrosino J."/>
            <person name="Pham C."/>
            <person name="Pham P."/>
            <person name="Pu L.-L."/>
            <person name="Puazo M."/>
            <person name="Raj R."/>
            <person name="Reid J."/>
            <person name="Rouhana J."/>
            <person name="Saada N."/>
            <person name="Shang Y."/>
            <person name="Simmons D."/>
            <person name="Thornton R."/>
            <person name="Warren J."/>
            <person name="Weissenberger G."/>
            <person name="Zhang J."/>
            <person name="Zhang L."/>
            <person name="Zhou C."/>
            <person name="Zhu D."/>
            <person name="Muzny D."/>
            <person name="Worley K."/>
            <person name="Gibbs R."/>
        </authorList>
    </citation>
    <scope>NUCLEOTIDE SEQUENCE [LARGE SCALE GENOMIC DNA]</scope>
    <source>
        <strain evidence="2">ATCC 23726 / VPI 4351</strain>
    </source>
</reference>
<evidence type="ECO:0000313" key="2">
    <source>
        <dbReference type="Proteomes" id="UP000003643"/>
    </source>
</evidence>
<dbReference type="Proteomes" id="UP000003643">
    <property type="component" value="Unassembled WGS sequence"/>
</dbReference>
<accession>D5RCW9</accession>
<organism evidence="1 2">
    <name type="scientific">Fusobacterium nucleatum subsp. nucleatum (strain ATCC 23726 / VPI 4351)</name>
    <dbReference type="NCBI Taxonomy" id="525283"/>
    <lineage>
        <taxon>Bacteria</taxon>
        <taxon>Fusobacteriati</taxon>
        <taxon>Fusobacteriota</taxon>
        <taxon>Fusobacteriia</taxon>
        <taxon>Fusobacteriales</taxon>
        <taxon>Fusobacteriaceae</taxon>
        <taxon>Fusobacterium</taxon>
    </lineage>
</organism>
<proteinExistence type="predicted"/>